<organism evidence="2 3">
    <name type="scientific">Morella rubra</name>
    <name type="common">Chinese bayberry</name>
    <dbReference type="NCBI Taxonomy" id="262757"/>
    <lineage>
        <taxon>Eukaryota</taxon>
        <taxon>Viridiplantae</taxon>
        <taxon>Streptophyta</taxon>
        <taxon>Embryophyta</taxon>
        <taxon>Tracheophyta</taxon>
        <taxon>Spermatophyta</taxon>
        <taxon>Magnoliopsida</taxon>
        <taxon>eudicotyledons</taxon>
        <taxon>Gunneridae</taxon>
        <taxon>Pentapetalae</taxon>
        <taxon>rosids</taxon>
        <taxon>fabids</taxon>
        <taxon>Fagales</taxon>
        <taxon>Myricaceae</taxon>
        <taxon>Morella</taxon>
    </lineage>
</organism>
<dbReference type="Proteomes" id="UP000516437">
    <property type="component" value="Chromosome 3"/>
</dbReference>
<gene>
    <name evidence="2" type="ORF">CJ030_MR3G008355</name>
</gene>
<evidence type="ECO:0000313" key="2">
    <source>
        <dbReference type="EMBL" id="KAB1219178.1"/>
    </source>
</evidence>
<feature type="region of interest" description="Disordered" evidence="1">
    <location>
        <begin position="101"/>
        <end position="132"/>
    </location>
</feature>
<evidence type="ECO:0000313" key="3">
    <source>
        <dbReference type="Proteomes" id="UP000516437"/>
    </source>
</evidence>
<feature type="compositionally biased region" description="Basic and acidic residues" evidence="1">
    <location>
        <begin position="108"/>
        <end position="117"/>
    </location>
</feature>
<name>A0A6A1W641_9ROSI</name>
<proteinExistence type="predicted"/>
<dbReference type="EMBL" id="RXIC02000021">
    <property type="protein sequence ID" value="KAB1219178.1"/>
    <property type="molecule type" value="Genomic_DNA"/>
</dbReference>
<reference evidence="2 3" key="1">
    <citation type="journal article" date="2019" name="Plant Biotechnol. J.">
        <title>The red bayberry genome and genetic basis of sex determination.</title>
        <authorList>
            <person name="Jia H.M."/>
            <person name="Jia H.J."/>
            <person name="Cai Q.L."/>
            <person name="Wang Y."/>
            <person name="Zhao H.B."/>
            <person name="Yang W.F."/>
            <person name="Wang G.Y."/>
            <person name="Li Y.H."/>
            <person name="Zhan D.L."/>
            <person name="Shen Y.T."/>
            <person name="Niu Q.F."/>
            <person name="Chang L."/>
            <person name="Qiu J."/>
            <person name="Zhao L."/>
            <person name="Xie H.B."/>
            <person name="Fu W.Y."/>
            <person name="Jin J."/>
            <person name="Li X.W."/>
            <person name="Jiao Y."/>
            <person name="Zhou C.C."/>
            <person name="Tu T."/>
            <person name="Chai C.Y."/>
            <person name="Gao J.L."/>
            <person name="Fan L.J."/>
            <person name="van de Weg E."/>
            <person name="Wang J.Y."/>
            <person name="Gao Z.S."/>
        </authorList>
    </citation>
    <scope>NUCLEOTIDE SEQUENCE [LARGE SCALE GENOMIC DNA]</scope>
    <source>
        <tissue evidence="2">Leaves</tissue>
    </source>
</reference>
<keyword evidence="3" id="KW-1185">Reference proteome</keyword>
<comment type="caution">
    <text evidence="2">The sequence shown here is derived from an EMBL/GenBank/DDBJ whole genome shotgun (WGS) entry which is preliminary data.</text>
</comment>
<evidence type="ECO:0000256" key="1">
    <source>
        <dbReference type="SAM" id="MobiDB-lite"/>
    </source>
</evidence>
<accession>A0A6A1W641</accession>
<sequence length="132" mass="14417">MISPENLVRHEQRAGFFTPHQSDTSSTFSAFILPPPGLLSQSPNGPSDGPPSIRIEEVPMDYRSAPLGLPSIPISLPEPPLRPTAAPLALYPSSAQVGSKRMLQWPSRDPKRAKVIVDDNEPEERLLNQLSS</sequence>
<dbReference type="AlphaFoldDB" id="A0A6A1W641"/>
<protein>
    <submittedName>
        <fullName evidence="2">Uncharacterized protein</fullName>
    </submittedName>
</protein>
<feature type="region of interest" description="Disordered" evidence="1">
    <location>
        <begin position="1"/>
        <end position="29"/>
    </location>
</feature>
<feature type="compositionally biased region" description="Polar residues" evidence="1">
    <location>
        <begin position="19"/>
        <end position="29"/>
    </location>
</feature>